<comment type="subcellular location">
    <subcellularLocation>
        <location evidence="1 6">Cell membrane</location>
        <topology evidence="1 6">Multi-pass membrane protein</topology>
    </subcellularLocation>
</comment>
<feature type="transmembrane region" description="Helical" evidence="6">
    <location>
        <begin position="233"/>
        <end position="252"/>
    </location>
</feature>
<reference evidence="7 8" key="1">
    <citation type="submission" date="2022-12" db="EMBL/GenBank/DDBJ databases">
        <title>Chromosome-level genome assembly of true bugs.</title>
        <authorList>
            <person name="Ma L."/>
            <person name="Li H."/>
        </authorList>
    </citation>
    <scope>NUCLEOTIDE SEQUENCE [LARGE SCALE GENOMIC DNA]</scope>
    <source>
        <strain evidence="7">Lab_2022b</strain>
    </source>
</reference>
<comment type="caution">
    <text evidence="6">Lacks conserved residue(s) required for the propagation of feature annotation.</text>
</comment>
<keyword evidence="5 6" id="KW-0472">Membrane</keyword>
<keyword evidence="6" id="KW-0675">Receptor</keyword>
<dbReference type="Proteomes" id="UP001461498">
    <property type="component" value="Unassembled WGS sequence"/>
</dbReference>
<dbReference type="Pfam" id="PF08395">
    <property type="entry name" value="7tm_7"/>
    <property type="match status" value="1"/>
</dbReference>
<comment type="function">
    <text evidence="6">Gustatory receptor which mediates acceptance or avoidance behavior, depending on its substrates.</text>
</comment>
<protein>
    <recommendedName>
        <fullName evidence="6">Gustatory receptor</fullName>
    </recommendedName>
</protein>
<gene>
    <name evidence="7" type="ORF">O3M35_012442</name>
</gene>
<accession>A0AAW1CSC3</accession>
<keyword evidence="3 6" id="KW-0812">Transmembrane</keyword>
<evidence type="ECO:0000313" key="8">
    <source>
        <dbReference type="Proteomes" id="UP001461498"/>
    </source>
</evidence>
<dbReference type="InterPro" id="IPR013604">
    <property type="entry name" value="7TM_chemorcpt"/>
</dbReference>
<sequence length="298" mass="33231">MKRLCCVKLSGSVDSAFHSASRISMYLGVFPYAIKSGKLQASKLYLFWSTLLMLSVTGLQILIFIDPPIEENERFMSKFLTYLQLGSLSITLIINLAWLHNSKEKLNSALILLNKVNNRLATAEMNVSLIAPFTGLLLITVLAGAGAFLKVEGRIKFILLYVTYYITSVMIYAVALQLSGTLALTKHFFKELHIRLPKPRTVGHQTSIDVLIESHETIVTACEAVNQAYAPQLLLIILTSFVLVTGNSYSVLISDVSEATITVFWVILFAHLAWHIISACDGTYTEVSYICIYLIYFT</sequence>
<evidence type="ECO:0000256" key="4">
    <source>
        <dbReference type="ARBA" id="ARBA00022989"/>
    </source>
</evidence>
<dbReference type="GO" id="GO:0050909">
    <property type="term" value="P:sensory perception of taste"/>
    <property type="evidence" value="ECO:0007669"/>
    <property type="project" value="InterPro"/>
</dbReference>
<keyword evidence="2 6" id="KW-1003">Cell membrane</keyword>
<feature type="transmembrane region" description="Helical" evidence="6">
    <location>
        <begin position="158"/>
        <end position="178"/>
    </location>
</feature>
<proteinExistence type="inferred from homology"/>
<comment type="similarity">
    <text evidence="6">Belongs to the insect chemoreceptor superfamily. Gustatory receptor (GR) family.</text>
</comment>
<feature type="transmembrane region" description="Helical" evidence="6">
    <location>
        <begin position="45"/>
        <end position="67"/>
    </location>
</feature>
<keyword evidence="4 6" id="KW-1133">Transmembrane helix</keyword>
<name>A0AAW1CSC3_9HEMI</name>
<organism evidence="7 8">
    <name type="scientific">Rhynocoris fuscipes</name>
    <dbReference type="NCBI Taxonomy" id="488301"/>
    <lineage>
        <taxon>Eukaryota</taxon>
        <taxon>Metazoa</taxon>
        <taxon>Ecdysozoa</taxon>
        <taxon>Arthropoda</taxon>
        <taxon>Hexapoda</taxon>
        <taxon>Insecta</taxon>
        <taxon>Pterygota</taxon>
        <taxon>Neoptera</taxon>
        <taxon>Paraneoptera</taxon>
        <taxon>Hemiptera</taxon>
        <taxon>Heteroptera</taxon>
        <taxon>Panheteroptera</taxon>
        <taxon>Cimicomorpha</taxon>
        <taxon>Reduviidae</taxon>
        <taxon>Harpactorinae</taxon>
        <taxon>Harpactorini</taxon>
        <taxon>Rhynocoris</taxon>
    </lineage>
</organism>
<feature type="transmembrane region" description="Helical" evidence="6">
    <location>
        <begin position="259"/>
        <end position="277"/>
    </location>
</feature>
<evidence type="ECO:0000256" key="3">
    <source>
        <dbReference type="ARBA" id="ARBA00022692"/>
    </source>
</evidence>
<feature type="transmembrane region" description="Helical" evidence="6">
    <location>
        <begin position="129"/>
        <end position="151"/>
    </location>
</feature>
<evidence type="ECO:0000256" key="1">
    <source>
        <dbReference type="ARBA" id="ARBA00004651"/>
    </source>
</evidence>
<comment type="caution">
    <text evidence="7">The sequence shown here is derived from an EMBL/GenBank/DDBJ whole genome shotgun (WGS) entry which is preliminary data.</text>
</comment>
<dbReference type="EMBL" id="JAPXFL010000009">
    <property type="protein sequence ID" value="KAK9501771.1"/>
    <property type="molecule type" value="Genomic_DNA"/>
</dbReference>
<evidence type="ECO:0000256" key="6">
    <source>
        <dbReference type="RuleBase" id="RU363108"/>
    </source>
</evidence>
<evidence type="ECO:0000256" key="5">
    <source>
        <dbReference type="ARBA" id="ARBA00023136"/>
    </source>
</evidence>
<evidence type="ECO:0000256" key="2">
    <source>
        <dbReference type="ARBA" id="ARBA00022475"/>
    </source>
</evidence>
<feature type="transmembrane region" description="Helical" evidence="6">
    <location>
        <begin position="79"/>
        <end position="98"/>
    </location>
</feature>
<dbReference type="GO" id="GO:0005886">
    <property type="term" value="C:plasma membrane"/>
    <property type="evidence" value="ECO:0007669"/>
    <property type="project" value="UniProtKB-SubCell"/>
</dbReference>
<keyword evidence="6" id="KW-0807">Transducer</keyword>
<dbReference type="AlphaFoldDB" id="A0AAW1CSC3"/>
<dbReference type="GO" id="GO:0007165">
    <property type="term" value="P:signal transduction"/>
    <property type="evidence" value="ECO:0007669"/>
    <property type="project" value="UniProtKB-KW"/>
</dbReference>
<keyword evidence="8" id="KW-1185">Reference proteome</keyword>
<evidence type="ECO:0000313" key="7">
    <source>
        <dbReference type="EMBL" id="KAK9501771.1"/>
    </source>
</evidence>